<evidence type="ECO:0000256" key="1">
    <source>
        <dbReference type="SAM" id="MobiDB-lite"/>
    </source>
</evidence>
<name>A0ABW2CT51_9ACTN</name>
<comment type="caution">
    <text evidence="2">The sequence shown here is derived from an EMBL/GenBank/DDBJ whole genome shotgun (WGS) entry which is preliminary data.</text>
</comment>
<dbReference type="InterPro" id="IPR016024">
    <property type="entry name" value="ARM-type_fold"/>
</dbReference>
<reference evidence="3" key="1">
    <citation type="journal article" date="2019" name="Int. J. Syst. Evol. Microbiol.">
        <title>The Global Catalogue of Microorganisms (GCM) 10K type strain sequencing project: providing services to taxonomists for standard genome sequencing and annotation.</title>
        <authorList>
            <consortium name="The Broad Institute Genomics Platform"/>
            <consortium name="The Broad Institute Genome Sequencing Center for Infectious Disease"/>
            <person name="Wu L."/>
            <person name="Ma J."/>
        </authorList>
    </citation>
    <scope>NUCLEOTIDE SEQUENCE [LARGE SCALE GENOMIC DNA]</scope>
    <source>
        <strain evidence="3">JCM 3369</strain>
    </source>
</reference>
<feature type="region of interest" description="Disordered" evidence="1">
    <location>
        <begin position="1"/>
        <end position="20"/>
    </location>
</feature>
<dbReference type="SUPFAM" id="SSF48371">
    <property type="entry name" value="ARM repeat"/>
    <property type="match status" value="1"/>
</dbReference>
<proteinExistence type="predicted"/>
<gene>
    <name evidence="2" type="ORF">ACFQKB_28745</name>
</gene>
<protein>
    <recommendedName>
        <fullName evidence="4">HEAT repeat domain-containing protein</fullName>
    </recommendedName>
</protein>
<evidence type="ECO:0000313" key="2">
    <source>
        <dbReference type="EMBL" id="MFC6883778.1"/>
    </source>
</evidence>
<keyword evidence="3" id="KW-1185">Reference proteome</keyword>
<dbReference type="InterPro" id="IPR011989">
    <property type="entry name" value="ARM-like"/>
</dbReference>
<dbReference type="Gene3D" id="1.25.10.10">
    <property type="entry name" value="Leucine-rich Repeat Variant"/>
    <property type="match status" value="3"/>
</dbReference>
<sequence length="710" mass="74964">MPSWFSSRPGTVPCFQNGRPGTRKGTPITTVLHGLDAIGWDALRHAYGAAGDVPALLRAIADGDDPLGAVDELDVKIYHQGGAVFSAAAAALPFLTGLAASAETDAGVRAAILDTVGRLADEARLADARAIAREWPAAWDAALPRLLALLADPDAVVRRAAVSALDGAAADADTVTMALRARRPDEDDPAARLEAVLVVGGLAKAATAAVLPETLAWLRDLCGDPDPDTRLAALLALAEAVPAQRLGDDLDAVVAAARQAEPDVWRDVPHVGDMPDDLVATYGGMPARLVTWIGAHLEDEVPARTRLCLAFGGDRDADRRIGAVRNAADLLSAWRSPAGRLVPLLAERTADGGGPARAYATHVLAAMAGGPDGARDGEVFAARLDDPHRLARHNEQTVADVAAWGLARLGDARCVPYLAERLAAPNLGYGTAVVGGTGGAGYSTWLPAAQQVLEPLRDHAGVLLPVVRERLRNGTASDQRALADLLERWGSASSPAVPELIPLLGTQAHIAAVNALAAIGPAAAEAAPVLEEMWHRPPEGLPEWSRRQSACALPWALWKIAGDAAAARAVADAAFAGAPRDVAWGYVADVGGHADTCTGRLRTLLDHRDDWTRVRAAHALFRVTGDPSGASETLYHEIYPITRGEYLPVRWAAARHLAEIGPAPEPVHWALRDILDSDRRHHVNTGWQAFAEDRELRDLAARLLADTENH</sequence>
<dbReference type="RefSeq" id="WP_378063714.1">
    <property type="nucleotide sequence ID" value="NZ_JBHSXS010000021.1"/>
</dbReference>
<dbReference type="EMBL" id="JBHSXS010000021">
    <property type="protein sequence ID" value="MFC6883778.1"/>
    <property type="molecule type" value="Genomic_DNA"/>
</dbReference>
<evidence type="ECO:0000313" key="3">
    <source>
        <dbReference type="Proteomes" id="UP001596380"/>
    </source>
</evidence>
<organism evidence="2 3">
    <name type="scientific">Actinomadura yumaensis</name>
    <dbReference type="NCBI Taxonomy" id="111807"/>
    <lineage>
        <taxon>Bacteria</taxon>
        <taxon>Bacillati</taxon>
        <taxon>Actinomycetota</taxon>
        <taxon>Actinomycetes</taxon>
        <taxon>Streptosporangiales</taxon>
        <taxon>Thermomonosporaceae</taxon>
        <taxon>Actinomadura</taxon>
    </lineage>
</organism>
<dbReference type="Proteomes" id="UP001596380">
    <property type="component" value="Unassembled WGS sequence"/>
</dbReference>
<evidence type="ECO:0008006" key="4">
    <source>
        <dbReference type="Google" id="ProtNLM"/>
    </source>
</evidence>
<accession>A0ABW2CT51</accession>